<dbReference type="Gene3D" id="4.10.400.10">
    <property type="entry name" value="Low-density Lipoprotein Receptor"/>
    <property type="match status" value="4"/>
</dbReference>
<reference evidence="11" key="1">
    <citation type="submission" date="2023-06" db="EMBL/GenBank/DDBJ databases">
        <authorList>
            <person name="Delattre M."/>
        </authorList>
    </citation>
    <scope>NUCLEOTIDE SEQUENCE</scope>
    <source>
        <strain evidence="11">AF72</strain>
    </source>
</reference>
<evidence type="ECO:0000256" key="3">
    <source>
        <dbReference type="ARBA" id="ARBA00022692"/>
    </source>
</evidence>
<gene>
    <name evidence="11" type="ORF">MSPICULIGERA_LOCUS20307</name>
</gene>
<evidence type="ECO:0000256" key="5">
    <source>
        <dbReference type="ARBA" id="ARBA00022989"/>
    </source>
</evidence>
<evidence type="ECO:0000259" key="10">
    <source>
        <dbReference type="PROSITE" id="PS50940"/>
    </source>
</evidence>
<feature type="disulfide bond" evidence="8">
    <location>
        <begin position="254"/>
        <end position="269"/>
    </location>
</feature>
<keyword evidence="4" id="KW-0677">Repeat</keyword>
<dbReference type="Pfam" id="PF00057">
    <property type="entry name" value="Ldl_recept_a"/>
    <property type="match status" value="3"/>
</dbReference>
<evidence type="ECO:0000256" key="8">
    <source>
        <dbReference type="PROSITE-ProRule" id="PRU00124"/>
    </source>
</evidence>
<evidence type="ECO:0000313" key="12">
    <source>
        <dbReference type="Proteomes" id="UP001177023"/>
    </source>
</evidence>
<dbReference type="Proteomes" id="UP001177023">
    <property type="component" value="Unassembled WGS sequence"/>
</dbReference>
<dbReference type="GO" id="GO:0008061">
    <property type="term" value="F:chitin binding"/>
    <property type="evidence" value="ECO:0007669"/>
    <property type="project" value="InterPro"/>
</dbReference>
<dbReference type="InterPro" id="IPR002172">
    <property type="entry name" value="LDrepeatLR_classA_rpt"/>
</dbReference>
<dbReference type="InterPro" id="IPR002557">
    <property type="entry name" value="Chitin-bd_dom"/>
</dbReference>
<dbReference type="SMART" id="SM00192">
    <property type="entry name" value="LDLa"/>
    <property type="match status" value="4"/>
</dbReference>
<comment type="subcellular location">
    <subcellularLocation>
        <location evidence="2">Endomembrane system</location>
    </subcellularLocation>
    <subcellularLocation>
        <location evidence="1">Membrane</location>
        <topology evidence="1">Single-pass membrane protein</topology>
    </subcellularLocation>
</comment>
<feature type="compositionally biased region" description="Pro residues" evidence="9">
    <location>
        <begin position="365"/>
        <end position="374"/>
    </location>
</feature>
<feature type="region of interest" description="Disordered" evidence="9">
    <location>
        <begin position="558"/>
        <end position="583"/>
    </location>
</feature>
<organism evidence="11 12">
    <name type="scientific">Mesorhabditis spiculigera</name>
    <dbReference type="NCBI Taxonomy" id="96644"/>
    <lineage>
        <taxon>Eukaryota</taxon>
        <taxon>Metazoa</taxon>
        <taxon>Ecdysozoa</taxon>
        <taxon>Nematoda</taxon>
        <taxon>Chromadorea</taxon>
        <taxon>Rhabditida</taxon>
        <taxon>Rhabditina</taxon>
        <taxon>Rhabditomorpha</taxon>
        <taxon>Rhabditoidea</taxon>
        <taxon>Rhabditidae</taxon>
        <taxon>Mesorhabditinae</taxon>
        <taxon>Mesorhabditis</taxon>
    </lineage>
</organism>
<evidence type="ECO:0000256" key="6">
    <source>
        <dbReference type="ARBA" id="ARBA00023136"/>
    </source>
</evidence>
<dbReference type="InterPro" id="IPR050685">
    <property type="entry name" value="LDLR"/>
</dbReference>
<dbReference type="PRINTS" id="PR00261">
    <property type="entry name" value="LDLRECEPTOR"/>
</dbReference>
<evidence type="ECO:0000313" key="11">
    <source>
        <dbReference type="EMBL" id="CAJ0582166.1"/>
    </source>
</evidence>
<dbReference type="PROSITE" id="PS50068">
    <property type="entry name" value="LDLRA_2"/>
    <property type="match status" value="4"/>
</dbReference>
<dbReference type="EMBL" id="CATQJA010002664">
    <property type="protein sequence ID" value="CAJ0582166.1"/>
    <property type="molecule type" value="Genomic_DNA"/>
</dbReference>
<dbReference type="GO" id="GO:0016192">
    <property type="term" value="P:vesicle-mediated transport"/>
    <property type="evidence" value="ECO:0007669"/>
    <property type="project" value="UniProtKB-ARBA"/>
</dbReference>
<evidence type="ECO:0000256" key="7">
    <source>
        <dbReference type="ARBA" id="ARBA00023157"/>
    </source>
</evidence>
<feature type="domain" description="Chitin-binding type-2" evidence="10">
    <location>
        <begin position="37"/>
        <end position="110"/>
    </location>
</feature>
<dbReference type="InterPro" id="IPR023415">
    <property type="entry name" value="LDLR_class-A_CS"/>
</dbReference>
<comment type="caution">
    <text evidence="8">Lacks conserved residue(s) required for the propagation of feature annotation.</text>
</comment>
<keyword evidence="5" id="KW-1133">Transmembrane helix</keyword>
<evidence type="ECO:0000256" key="9">
    <source>
        <dbReference type="SAM" id="MobiDB-lite"/>
    </source>
</evidence>
<keyword evidence="6" id="KW-0472">Membrane</keyword>
<accession>A0AA36GB46</accession>
<dbReference type="SUPFAM" id="SSF57424">
    <property type="entry name" value="LDL receptor-like module"/>
    <property type="match status" value="4"/>
</dbReference>
<keyword evidence="3" id="KW-0812">Transmembrane</keyword>
<dbReference type="InterPro" id="IPR036055">
    <property type="entry name" value="LDL_receptor-like_sf"/>
</dbReference>
<feature type="compositionally biased region" description="Basic residues" evidence="9">
    <location>
        <begin position="567"/>
        <end position="576"/>
    </location>
</feature>
<evidence type="ECO:0000256" key="4">
    <source>
        <dbReference type="ARBA" id="ARBA00022737"/>
    </source>
</evidence>
<comment type="caution">
    <text evidence="11">The sequence shown here is derived from an EMBL/GenBank/DDBJ whole genome shotgun (WGS) entry which is preliminary data.</text>
</comment>
<dbReference type="PANTHER" id="PTHR24270:SF59">
    <property type="entry name" value="LDL RECEPTOR REPEAT-CONTAINING PROTEIN EGG-1-RELATED"/>
    <property type="match status" value="1"/>
</dbReference>
<feature type="region of interest" description="Disordered" evidence="9">
    <location>
        <begin position="445"/>
        <end position="493"/>
    </location>
</feature>
<feature type="disulfide bond" evidence="8">
    <location>
        <begin position="176"/>
        <end position="191"/>
    </location>
</feature>
<protein>
    <recommendedName>
        <fullName evidence="10">Chitin-binding type-2 domain-containing protein</fullName>
    </recommendedName>
</protein>
<dbReference type="CDD" id="cd00112">
    <property type="entry name" value="LDLa"/>
    <property type="match status" value="4"/>
</dbReference>
<feature type="region of interest" description="Disordered" evidence="9">
    <location>
        <begin position="359"/>
        <end position="396"/>
    </location>
</feature>
<keyword evidence="7 8" id="KW-1015">Disulfide bond</keyword>
<evidence type="ECO:0000256" key="1">
    <source>
        <dbReference type="ARBA" id="ARBA00004167"/>
    </source>
</evidence>
<feature type="disulfide bond" evidence="8">
    <location>
        <begin position="138"/>
        <end position="153"/>
    </location>
</feature>
<dbReference type="PROSITE" id="PS50940">
    <property type="entry name" value="CHIT_BIND_II"/>
    <property type="match status" value="1"/>
</dbReference>
<dbReference type="GO" id="GO:0005886">
    <property type="term" value="C:plasma membrane"/>
    <property type="evidence" value="ECO:0007669"/>
    <property type="project" value="TreeGrafter"/>
</dbReference>
<name>A0AA36GB46_9BILA</name>
<evidence type="ECO:0000256" key="2">
    <source>
        <dbReference type="ARBA" id="ARBA00004308"/>
    </source>
</evidence>
<dbReference type="GO" id="GO:0012505">
    <property type="term" value="C:endomembrane system"/>
    <property type="evidence" value="ECO:0007669"/>
    <property type="project" value="UniProtKB-SubCell"/>
</dbReference>
<dbReference type="SMART" id="SM00494">
    <property type="entry name" value="ChtBD2"/>
    <property type="match status" value="1"/>
</dbReference>
<dbReference type="PANTHER" id="PTHR24270">
    <property type="entry name" value="LOW-DENSITY LIPOPROTEIN RECEPTOR-RELATED"/>
    <property type="match status" value="1"/>
</dbReference>
<dbReference type="PROSITE" id="PS01209">
    <property type="entry name" value="LDLRA_1"/>
    <property type="match status" value="1"/>
</dbReference>
<dbReference type="AlphaFoldDB" id="A0AA36GB46"/>
<feature type="disulfide bond" evidence="8">
    <location>
        <begin position="214"/>
        <end position="229"/>
    </location>
</feature>
<keyword evidence="12" id="KW-1185">Reference proteome</keyword>
<feature type="non-terminal residue" evidence="11">
    <location>
        <position position="610"/>
    </location>
</feature>
<dbReference type="GO" id="GO:0005576">
    <property type="term" value="C:extracellular region"/>
    <property type="evidence" value="ECO:0007669"/>
    <property type="project" value="InterPro"/>
</dbReference>
<proteinExistence type="predicted"/>
<sequence>MLRRDGSILAGIIFFSVGAYGKAIDIFDMTSLEPIEPNYCNNSEILEQAGLYKSTLGQFLGFECSQEFYHCRWQSDGFRTYRKACKTGLVYDTFGTQNCNYDYNVKGCQISSGDSACNTTTSFWCPLSEQCVELHKRCDGTYDCSLEEDEQNCPLCAAGELACVVSEECVPIDRRCNGISECSDGTDERDCDVCGHGLFHCGKSNECVPLEHRCDGQRDCRHGEDEMLCRNKPVEKSVYTCENRRETIPMQNVCDNEINCSDGSDEKYCEVAGQPPTSVILSSNPRPEAPPQPVIPQIISAPQELPQPEAPEQVYEEYENPEDEKADYQAEKAAFPMISIPVLPPAPPPKIVQKKITPMKAATRAPPPPPPPTTERPTPAVFSRPRPRPQPRIKIQNPAPAVPKAIFVQPTFVEVTAPPAPQEKSIEYSTEEETTVIVKTKPTRRPLGVKNGKRTKIPKGRTTTASPVGVPKSQEVAQVSRMPPQMKNPPLGQRYSVAPMEKVTRVTAPPEEYGETTAGSPHKLIQQISTHLARNGRSDVTADLLTKIEAMLTTQLGPEPTTMTTTRGKKLSRRPTKFAPTSNGQTTIQRFVSRVTRPARTFEVSQSMFN</sequence>